<evidence type="ECO:0000256" key="3">
    <source>
        <dbReference type="ARBA" id="ARBA00022630"/>
    </source>
</evidence>
<dbReference type="InterPro" id="IPR050346">
    <property type="entry name" value="FMO-like"/>
</dbReference>
<evidence type="ECO:0000256" key="4">
    <source>
        <dbReference type="ARBA" id="ARBA00022827"/>
    </source>
</evidence>
<evidence type="ECO:0000256" key="7">
    <source>
        <dbReference type="SAM" id="MobiDB-lite"/>
    </source>
</evidence>
<comment type="similarity">
    <text evidence="2">Belongs to the FAD-binding monooxygenase family.</text>
</comment>
<dbReference type="InterPro" id="IPR000960">
    <property type="entry name" value="Flavin_mOase"/>
</dbReference>
<feature type="region of interest" description="Disordered" evidence="7">
    <location>
        <begin position="492"/>
        <end position="533"/>
    </location>
</feature>
<keyword evidence="4" id="KW-0274">FAD</keyword>
<keyword evidence="3" id="KW-0285">Flavoprotein</keyword>
<evidence type="ECO:0000313" key="8">
    <source>
        <dbReference type="EMBL" id="MFE9598369.1"/>
    </source>
</evidence>
<evidence type="ECO:0000256" key="5">
    <source>
        <dbReference type="ARBA" id="ARBA00022857"/>
    </source>
</evidence>
<evidence type="ECO:0000256" key="1">
    <source>
        <dbReference type="ARBA" id="ARBA00009183"/>
    </source>
</evidence>
<organism evidence="8 9">
    <name type="scientific">Streptomyces hokutonensis</name>
    <dbReference type="NCBI Taxonomy" id="1306990"/>
    <lineage>
        <taxon>Bacteria</taxon>
        <taxon>Bacillati</taxon>
        <taxon>Actinomycetota</taxon>
        <taxon>Actinomycetes</taxon>
        <taxon>Kitasatosporales</taxon>
        <taxon>Streptomycetaceae</taxon>
        <taxon>Streptomyces</taxon>
    </lineage>
</organism>
<dbReference type="EMBL" id="JBIAHM010000002">
    <property type="protein sequence ID" value="MFE9598369.1"/>
    <property type="molecule type" value="Genomic_DNA"/>
</dbReference>
<sequence length="533" mass="57526">MRIAIIGAGVAGLVTAKVLTQAGHQTHVFEKTPDVGGVWSRTRRYPGVTTQSPKAQYSFSDFPMPKDFPEWPDGAQVQSYLADYTAHFGLEPALRLSTEVISAEPADDGTWNVEYRDAAGTHTTETYDRLVVANGVFCEPAVPKFDGLAEFTEAGGQVCAGTEFHDAEQARGRDVLVVGYGKSACDVAVPISAVAARTDVIARQLLWKVPRKIGGRLNFKMLLLTRLGEALFRYLRPGGFERFLHGPGNGLRRRMINSIGTVSIRQLGLKRLDLVPEGAMEDIVRGAIGLATEGFFEAVTAGDITVHRDRTIERLLVMDGAPSARLSDGTLLPADLVVCATGFTQGVPFLPEQVRAQLLDERGNFMLYRQILPLGVPGLYFNGYNSSFFSPLNAELAALWIAADLAAALETPDTDTMRHAVVEQLAFMDVATDTHHCRGTKIIPFSMHNADEVLGDLGLNISPLVRAAHWLGPVDPAAYRGLTPKLLKRLAETDSGDPDRSHLRMVTGPGGSAPGAGRGSVPDQSLTRSSPQG</sequence>
<proteinExistence type="inferred from homology"/>
<name>A0ABW6LWW2_9ACTN</name>
<dbReference type="Pfam" id="PF00743">
    <property type="entry name" value="FMO-like"/>
    <property type="match status" value="1"/>
</dbReference>
<accession>A0ABW6LWW2</accession>
<protein>
    <submittedName>
        <fullName evidence="8">Flavin-containing monooxygenase</fullName>
        <ecNumber evidence="8">1.14.13.-</ecNumber>
    </submittedName>
</protein>
<evidence type="ECO:0000256" key="6">
    <source>
        <dbReference type="ARBA" id="ARBA00023002"/>
    </source>
</evidence>
<evidence type="ECO:0000256" key="2">
    <source>
        <dbReference type="ARBA" id="ARBA00010139"/>
    </source>
</evidence>
<dbReference type="PRINTS" id="PR00370">
    <property type="entry name" value="FMOXYGENASE"/>
</dbReference>
<evidence type="ECO:0000313" key="9">
    <source>
        <dbReference type="Proteomes" id="UP001601303"/>
    </source>
</evidence>
<dbReference type="PANTHER" id="PTHR23023">
    <property type="entry name" value="DIMETHYLANILINE MONOOXYGENASE"/>
    <property type="match status" value="1"/>
</dbReference>
<dbReference type="Proteomes" id="UP001601303">
    <property type="component" value="Unassembled WGS sequence"/>
</dbReference>
<feature type="compositionally biased region" description="Gly residues" evidence="7">
    <location>
        <begin position="508"/>
        <end position="518"/>
    </location>
</feature>
<keyword evidence="9" id="KW-1185">Reference proteome</keyword>
<reference evidence="8 9" key="1">
    <citation type="submission" date="2024-10" db="EMBL/GenBank/DDBJ databases">
        <title>The Natural Products Discovery Center: Release of the First 8490 Sequenced Strains for Exploring Actinobacteria Biosynthetic Diversity.</title>
        <authorList>
            <person name="Kalkreuter E."/>
            <person name="Kautsar S.A."/>
            <person name="Yang D."/>
            <person name="Bader C.D."/>
            <person name="Teijaro C.N."/>
            <person name="Fluegel L."/>
            <person name="Davis C.M."/>
            <person name="Simpson J.R."/>
            <person name="Lauterbach L."/>
            <person name="Steele A.D."/>
            <person name="Gui C."/>
            <person name="Meng S."/>
            <person name="Li G."/>
            <person name="Viehrig K."/>
            <person name="Ye F."/>
            <person name="Su P."/>
            <person name="Kiefer A.F."/>
            <person name="Nichols A."/>
            <person name="Cepeda A.J."/>
            <person name="Yan W."/>
            <person name="Fan B."/>
            <person name="Jiang Y."/>
            <person name="Adhikari A."/>
            <person name="Zheng C.-J."/>
            <person name="Schuster L."/>
            <person name="Cowan T.M."/>
            <person name="Smanski M.J."/>
            <person name="Chevrette M.G."/>
            <person name="De Carvalho L.P.S."/>
            <person name="Shen B."/>
        </authorList>
    </citation>
    <scope>NUCLEOTIDE SEQUENCE [LARGE SCALE GENOMIC DNA]</scope>
    <source>
        <strain evidence="8 9">NPDC006488</strain>
    </source>
</reference>
<comment type="similarity">
    <text evidence="1">Belongs to the FMO family.</text>
</comment>
<gene>
    <name evidence="8" type="ORF">ACFYNQ_07270</name>
</gene>
<comment type="caution">
    <text evidence="8">The sequence shown here is derived from an EMBL/GenBank/DDBJ whole genome shotgun (WGS) entry which is preliminary data.</text>
</comment>
<feature type="compositionally biased region" description="Basic and acidic residues" evidence="7">
    <location>
        <begin position="492"/>
        <end position="502"/>
    </location>
</feature>
<feature type="compositionally biased region" description="Polar residues" evidence="7">
    <location>
        <begin position="522"/>
        <end position="533"/>
    </location>
</feature>
<dbReference type="SUPFAM" id="SSF51905">
    <property type="entry name" value="FAD/NAD(P)-binding domain"/>
    <property type="match status" value="3"/>
</dbReference>
<dbReference type="InterPro" id="IPR036188">
    <property type="entry name" value="FAD/NAD-bd_sf"/>
</dbReference>
<dbReference type="InterPro" id="IPR020946">
    <property type="entry name" value="Flavin_mOase-like"/>
</dbReference>
<dbReference type="GO" id="GO:0004497">
    <property type="term" value="F:monooxygenase activity"/>
    <property type="evidence" value="ECO:0007669"/>
    <property type="project" value="UniProtKB-KW"/>
</dbReference>
<dbReference type="EC" id="1.14.13.-" evidence="8"/>
<keyword evidence="8" id="KW-0503">Monooxygenase</keyword>
<dbReference type="Gene3D" id="3.50.50.60">
    <property type="entry name" value="FAD/NAD(P)-binding domain"/>
    <property type="match status" value="2"/>
</dbReference>
<dbReference type="PIRSF" id="PIRSF000332">
    <property type="entry name" value="FMO"/>
    <property type="match status" value="1"/>
</dbReference>
<keyword evidence="6 8" id="KW-0560">Oxidoreductase</keyword>
<keyword evidence="5" id="KW-0521">NADP</keyword>
<dbReference type="RefSeq" id="WP_388103685.1">
    <property type="nucleotide sequence ID" value="NZ_JBIAHM010000002.1"/>
</dbReference>